<evidence type="ECO:0000313" key="2">
    <source>
        <dbReference type="Proteomes" id="UP000198981"/>
    </source>
</evidence>
<evidence type="ECO:0000313" key="1">
    <source>
        <dbReference type="EMBL" id="SCX49654.1"/>
    </source>
</evidence>
<evidence type="ECO:0008006" key="3">
    <source>
        <dbReference type="Google" id="ProtNLM"/>
    </source>
</evidence>
<sequence length="57" mass="6075">MTRTAVRTSRPELVGDESCACGPRCALTGPCLDAALTDERFGLVARSVRRPVLQLAS</sequence>
<keyword evidence="2" id="KW-1185">Reference proteome</keyword>
<proteinExistence type="predicted"/>
<accession>A0A1G4Y884</accession>
<dbReference type="EMBL" id="FMUH01000003">
    <property type="protein sequence ID" value="SCX49654.1"/>
    <property type="molecule type" value="Genomic_DNA"/>
</dbReference>
<name>A0A1G4Y884_9ACTN</name>
<gene>
    <name evidence="1" type="ORF">SAMN03159343_2244</name>
</gene>
<dbReference type="Proteomes" id="UP000198981">
    <property type="component" value="Unassembled WGS sequence"/>
</dbReference>
<protein>
    <recommendedName>
        <fullName evidence="3">Transcription factor WhiB</fullName>
    </recommendedName>
</protein>
<reference evidence="2" key="1">
    <citation type="submission" date="2016-10" db="EMBL/GenBank/DDBJ databases">
        <authorList>
            <person name="Varghese N."/>
            <person name="Submissions S."/>
        </authorList>
    </citation>
    <scope>NUCLEOTIDE SEQUENCE [LARGE SCALE GENOMIC DNA]</scope>
    <source>
        <strain evidence="2">DSM 45722</strain>
    </source>
</reference>
<dbReference type="STRING" id="1960309.SAMN03159343_2244"/>
<organism evidence="1 2">
    <name type="scientific">Klenkia marina</name>
    <dbReference type="NCBI Taxonomy" id="1960309"/>
    <lineage>
        <taxon>Bacteria</taxon>
        <taxon>Bacillati</taxon>
        <taxon>Actinomycetota</taxon>
        <taxon>Actinomycetes</taxon>
        <taxon>Geodermatophilales</taxon>
        <taxon>Geodermatophilaceae</taxon>
        <taxon>Klenkia</taxon>
    </lineage>
</organism>
<dbReference type="AlphaFoldDB" id="A0A1G4Y884"/>
<dbReference type="RefSeq" id="WP_165839355.1">
    <property type="nucleotide sequence ID" value="NZ_FMUH01000003.1"/>
</dbReference>